<keyword evidence="2" id="KW-0732">Signal</keyword>
<feature type="compositionally biased region" description="Low complexity" evidence="1">
    <location>
        <begin position="60"/>
        <end position="75"/>
    </location>
</feature>
<evidence type="ECO:0000313" key="4">
    <source>
        <dbReference type="Proteomes" id="UP000030145"/>
    </source>
</evidence>
<dbReference type="PANTHER" id="PTHR34853">
    <property type="match status" value="1"/>
</dbReference>
<dbReference type="EMBL" id="JRVJ01000030">
    <property type="protein sequence ID" value="KGM17980.1"/>
    <property type="molecule type" value="Genomic_DNA"/>
</dbReference>
<protein>
    <submittedName>
        <fullName evidence="3">Triacylglycerol lipase</fullName>
    </submittedName>
</protein>
<accession>A0A0A2DFQ5</accession>
<dbReference type="GO" id="GO:0004806">
    <property type="term" value="F:triacylglycerol lipase activity"/>
    <property type="evidence" value="ECO:0007669"/>
    <property type="project" value="InterPro"/>
</dbReference>
<dbReference type="PANTHER" id="PTHR34853:SF1">
    <property type="entry name" value="LIPASE 5"/>
    <property type="match status" value="1"/>
</dbReference>
<dbReference type="Pfam" id="PF03583">
    <property type="entry name" value="LIP"/>
    <property type="match status" value="1"/>
</dbReference>
<gene>
    <name evidence="3" type="ORF">MA47_11085</name>
</gene>
<feature type="region of interest" description="Disordered" evidence="1">
    <location>
        <begin position="37"/>
        <end position="75"/>
    </location>
</feature>
<dbReference type="GeneID" id="300553860"/>
<dbReference type="GO" id="GO:0016042">
    <property type="term" value="P:lipid catabolic process"/>
    <property type="evidence" value="ECO:0007669"/>
    <property type="project" value="InterPro"/>
</dbReference>
<evidence type="ECO:0000256" key="1">
    <source>
        <dbReference type="SAM" id="MobiDB-lite"/>
    </source>
</evidence>
<feature type="chain" id="PRO_5047475300" evidence="2">
    <location>
        <begin position="29"/>
        <end position="524"/>
    </location>
</feature>
<feature type="signal peptide" evidence="2">
    <location>
        <begin position="1"/>
        <end position="28"/>
    </location>
</feature>
<organism evidence="3 4">
    <name type="scientific">Corynebacterium auriscanis</name>
    <dbReference type="NCBI Taxonomy" id="99807"/>
    <lineage>
        <taxon>Bacteria</taxon>
        <taxon>Bacillati</taxon>
        <taxon>Actinomycetota</taxon>
        <taxon>Actinomycetes</taxon>
        <taxon>Mycobacteriales</taxon>
        <taxon>Corynebacteriaceae</taxon>
        <taxon>Corynebacterium</taxon>
    </lineage>
</organism>
<name>A0A0A2DFQ5_9CORY</name>
<evidence type="ECO:0000313" key="3">
    <source>
        <dbReference type="EMBL" id="KGM17980.1"/>
    </source>
</evidence>
<comment type="caution">
    <text evidence="3">The sequence shown here is derived from an EMBL/GenBank/DDBJ whole genome shotgun (WGS) entry which is preliminary data.</text>
</comment>
<evidence type="ECO:0000256" key="2">
    <source>
        <dbReference type="SAM" id="SignalP"/>
    </source>
</evidence>
<reference evidence="3 4" key="1">
    <citation type="submission" date="2014-10" db="EMBL/GenBank/DDBJ databases">
        <title>Whole Genome sequence of Corynebacterium auriscanis strain CIP 106629.</title>
        <authorList>
            <person name="Hassan S.S."/>
            <person name="Jamal S.B."/>
            <person name="Tiwari S."/>
            <person name="Oliveira L.D.C."/>
            <person name="Souza F."/>
            <person name="Mariano D.C."/>
            <person name="Almeida S."/>
            <person name="Dorella F."/>
            <person name="Pereira F."/>
            <person name="Carvalho A."/>
            <person name="Leal C.A."/>
            <person name="Soares S.D.C."/>
            <person name="Figueiredo H.C."/>
            <person name="Silva A."/>
            <person name="Azevedo V.A."/>
        </authorList>
    </citation>
    <scope>NUCLEOTIDE SEQUENCE [LARGE SCALE GENOMIC DNA]</scope>
    <source>
        <strain evidence="3 4">CIP 106629</strain>
    </source>
</reference>
<keyword evidence="4" id="KW-1185">Reference proteome</keyword>
<feature type="region of interest" description="Disordered" evidence="1">
    <location>
        <begin position="480"/>
        <end position="524"/>
    </location>
</feature>
<feature type="compositionally biased region" description="Low complexity" evidence="1">
    <location>
        <begin position="37"/>
        <end position="51"/>
    </location>
</feature>
<dbReference type="InterPro" id="IPR029058">
    <property type="entry name" value="AB_hydrolase_fold"/>
</dbReference>
<dbReference type="Gene3D" id="1.10.260.130">
    <property type="match status" value="1"/>
</dbReference>
<dbReference type="SUPFAM" id="SSF53474">
    <property type="entry name" value="alpha/beta-Hydrolases"/>
    <property type="match status" value="1"/>
</dbReference>
<feature type="compositionally biased region" description="Pro residues" evidence="1">
    <location>
        <begin position="499"/>
        <end position="511"/>
    </location>
</feature>
<dbReference type="RefSeq" id="WP_035116381.1">
    <property type="nucleotide sequence ID" value="NZ_CP047046.1"/>
</dbReference>
<sequence length="524" mass="55280">MKRLLSTALAAATATAGVVIPSAFPAGAVLDGTMPAANAAPASSSGSTTPPHVKVESDPKPSQIIPIPPNQQTQSGLRYEGPMAGAPLGGASIRQSNTAFYHESRDLSAFKPGDILGQRTISYHALGLQFPVSVVQIRYRTTDAQGRPSVGVTSVVKPTGKPNGRLVSYHSVYDSLNPEHSPSRAIEGDFALGTFSSGMETAVLIPYLAQGYSVAIPDIEGQTADFAAGPEYGQITLDGIRAALNSKKLRLGTKAKVGLLGYSGGAIATNWAAQLAPQYAPDINDNLVGAATGGTLVNPIHDVKYINGSPLWAGVLPMAVVGLARAYDLDLDPYLSPYGKRIMTKLRNASLFEVHAQFGGVTYESMFRPEYKDPRSVPGLVDVLNKVNMNLGPNPDVPFMIGQTNGGFMDGTMPGPKGIGKGDGVMVTGDVRSIADKYCKAGNPVLYREYEILPHTSAFALWYPEATTWLMDRFNGRPAPSSCGHIPRGNSLEALTPVKPAPHNPKAPQPQPGGVAGIRDQLNI</sequence>
<dbReference type="Proteomes" id="UP000030145">
    <property type="component" value="Unassembled WGS sequence"/>
</dbReference>
<dbReference type="InterPro" id="IPR005152">
    <property type="entry name" value="Lipase_secreted"/>
</dbReference>
<dbReference type="AlphaFoldDB" id="A0A0A2DFQ5"/>
<dbReference type="Gene3D" id="3.40.50.1820">
    <property type="entry name" value="alpha/beta hydrolase"/>
    <property type="match status" value="1"/>
</dbReference>
<proteinExistence type="predicted"/>